<evidence type="ECO:0000313" key="2">
    <source>
        <dbReference type="Proteomes" id="UP000824533"/>
    </source>
</evidence>
<protein>
    <submittedName>
        <fullName evidence="1">Uncharacterized protein</fullName>
    </submittedName>
</protein>
<gene>
    <name evidence="1" type="ORF">K1T71_011615</name>
</gene>
<reference evidence="1 2" key="1">
    <citation type="journal article" date="2021" name="Front. Genet.">
        <title>Chromosome-Level Genome Assembly Reveals Significant Gene Expansion in the Toll and IMD Signaling Pathways of Dendrolimus kikuchii.</title>
        <authorList>
            <person name="Zhou J."/>
            <person name="Wu P."/>
            <person name="Xiong Z."/>
            <person name="Liu N."/>
            <person name="Zhao N."/>
            <person name="Ji M."/>
            <person name="Qiu Y."/>
            <person name="Yang B."/>
        </authorList>
    </citation>
    <scope>NUCLEOTIDE SEQUENCE [LARGE SCALE GENOMIC DNA]</scope>
    <source>
        <strain evidence="1">Ann1</strain>
    </source>
</reference>
<proteinExistence type="predicted"/>
<dbReference type="Proteomes" id="UP000824533">
    <property type="component" value="Linkage Group LG21"/>
</dbReference>
<evidence type="ECO:0000313" key="1">
    <source>
        <dbReference type="EMBL" id="KAJ0172476.1"/>
    </source>
</evidence>
<keyword evidence="2" id="KW-1185">Reference proteome</keyword>
<name>A0ACC1CM03_9NEOP</name>
<sequence>MGRPNSVSTATEESKRRKRELERKRYQKIKGNSVLYAQYQLKNKVKYEKRKAQKKVISIKDMTPRARKAQRKKWREAFDAYYKRKKDTKADAVRFMESYSPPDSEAEKNNELQRTTETNVTNRNSPSPSILDSPSILYISKGNKENTNPNSRITRSQNSPLSDCRSHSQVSETSSVSSRAISPSRLIRKLRYKKDKEIKVLTKQLEGIKKLNEAYRKKIKTLTEKKENSMDIMNDNLLHSYTALKTHKAKQEFSRNLRVNIKTTLKDKGRLGKLTNIFRRRVSEQKGSKVKKIREDIKKFLEEHENSSVTAAFQLLADLDHFGFVFHRKNPETCLCITHENFGLLVEAMHKYHIIPHKNATDVLIDICCDPFNSQCLLRICKDCKPKNISNYQEFDNSDDFSYWSWASKLEQIVQNGQEKIIRVVKKEKIVTRPRDAIHVFEKHLENFSKHCGRVTAQHNAIKTLKDYLQPEEAIIHVDFSENYKCQYAKEIQAVHFGGSRKQVTLHTSLLYFYNSDYTRTTKCFATISQNLRHDAVAVWAHLDPILEYLEQKAPQITTLHFVSDSATSQYRNYKTFFVIGALKWQYPRLVSLTWNYTESGHGKGAPDGVGGTLKRTADAIVARGHDIPDFDAFVEALKTNTKNIKIEIVSDYDIIAKDILLPTDLRAFKGTQQVHQVIWNDSDKYQMTMRNLSCVEKACIIRPRCCSHVKYLGTHVLRSEILSNPSIPDHEIENPNLSNITSPVVALKRSYAFCAMSEADLPEELRSEIAIASACDVRSECTDLNLPEEIVLHNLTSMDSFNLPEANKEQEMLKFLMFLFRL</sequence>
<dbReference type="EMBL" id="CM034407">
    <property type="protein sequence ID" value="KAJ0172476.1"/>
    <property type="molecule type" value="Genomic_DNA"/>
</dbReference>
<comment type="caution">
    <text evidence="1">The sequence shown here is derived from an EMBL/GenBank/DDBJ whole genome shotgun (WGS) entry which is preliminary data.</text>
</comment>
<accession>A0ACC1CM03</accession>
<organism evidence="1 2">
    <name type="scientific">Dendrolimus kikuchii</name>
    <dbReference type="NCBI Taxonomy" id="765133"/>
    <lineage>
        <taxon>Eukaryota</taxon>
        <taxon>Metazoa</taxon>
        <taxon>Ecdysozoa</taxon>
        <taxon>Arthropoda</taxon>
        <taxon>Hexapoda</taxon>
        <taxon>Insecta</taxon>
        <taxon>Pterygota</taxon>
        <taxon>Neoptera</taxon>
        <taxon>Endopterygota</taxon>
        <taxon>Lepidoptera</taxon>
        <taxon>Glossata</taxon>
        <taxon>Ditrysia</taxon>
        <taxon>Bombycoidea</taxon>
        <taxon>Lasiocampidae</taxon>
        <taxon>Dendrolimus</taxon>
    </lineage>
</organism>